<evidence type="ECO:0000256" key="4">
    <source>
        <dbReference type="ARBA" id="ARBA00022692"/>
    </source>
</evidence>
<dbReference type="EMBL" id="JAVFWL010000004">
    <property type="protein sequence ID" value="KAK6752554.1"/>
    <property type="molecule type" value="Genomic_DNA"/>
</dbReference>
<dbReference type="PIRSF" id="PIRSF036436">
    <property type="entry name" value="UCP036436"/>
    <property type="match status" value="1"/>
</dbReference>
<organism evidence="9 10">
    <name type="scientific">Necator americanus</name>
    <name type="common">Human hookworm</name>
    <dbReference type="NCBI Taxonomy" id="51031"/>
    <lineage>
        <taxon>Eukaryota</taxon>
        <taxon>Metazoa</taxon>
        <taxon>Ecdysozoa</taxon>
        <taxon>Nematoda</taxon>
        <taxon>Chromadorea</taxon>
        <taxon>Rhabditida</taxon>
        <taxon>Rhabditina</taxon>
        <taxon>Rhabditomorpha</taxon>
        <taxon>Strongyloidea</taxon>
        <taxon>Ancylostomatidae</taxon>
        <taxon>Bunostominae</taxon>
        <taxon>Necator</taxon>
    </lineage>
</organism>
<keyword evidence="4 8" id="KW-0812">Transmembrane</keyword>
<gene>
    <name evidence="9" type="primary">Necator_chrIV.g17071</name>
    <name evidence="9" type="ORF">RB195_003773</name>
</gene>
<feature type="transmembrane region" description="Helical" evidence="8">
    <location>
        <begin position="7"/>
        <end position="25"/>
    </location>
</feature>
<evidence type="ECO:0000256" key="1">
    <source>
        <dbReference type="ARBA" id="ARBA00004141"/>
    </source>
</evidence>
<dbReference type="Gene3D" id="1.10.3730.20">
    <property type="match status" value="1"/>
</dbReference>
<dbReference type="InterPro" id="IPR037185">
    <property type="entry name" value="EmrE-like"/>
</dbReference>
<dbReference type="Pfam" id="PF08627">
    <property type="entry name" value="CRT-like"/>
    <property type="match status" value="1"/>
</dbReference>
<comment type="subcellular location">
    <subcellularLocation>
        <location evidence="1">Membrane</location>
        <topology evidence="1">Multi-pass membrane protein</topology>
    </subcellularLocation>
</comment>
<feature type="transmembrane region" description="Helical" evidence="8">
    <location>
        <begin position="124"/>
        <end position="143"/>
    </location>
</feature>
<evidence type="ECO:0000256" key="5">
    <source>
        <dbReference type="ARBA" id="ARBA00022989"/>
    </source>
</evidence>
<evidence type="ECO:0000256" key="6">
    <source>
        <dbReference type="ARBA" id="ARBA00023136"/>
    </source>
</evidence>
<comment type="caution">
    <text evidence="9">The sequence shown here is derived from an EMBL/GenBank/DDBJ whole genome shotgun (WGS) entry which is preliminary data.</text>
</comment>
<feature type="transmembrane region" description="Helical" evidence="8">
    <location>
        <begin position="212"/>
        <end position="237"/>
    </location>
</feature>
<evidence type="ECO:0000256" key="7">
    <source>
        <dbReference type="SAM" id="MobiDB-lite"/>
    </source>
</evidence>
<evidence type="ECO:0008006" key="11">
    <source>
        <dbReference type="Google" id="ProtNLM"/>
    </source>
</evidence>
<evidence type="ECO:0000256" key="3">
    <source>
        <dbReference type="ARBA" id="ARBA00022448"/>
    </source>
</evidence>
<feature type="region of interest" description="Disordered" evidence="7">
    <location>
        <begin position="379"/>
        <end position="414"/>
    </location>
</feature>
<feature type="transmembrane region" description="Helical" evidence="8">
    <location>
        <begin position="181"/>
        <end position="200"/>
    </location>
</feature>
<evidence type="ECO:0000313" key="9">
    <source>
        <dbReference type="EMBL" id="KAK6752554.1"/>
    </source>
</evidence>
<keyword evidence="3" id="KW-0813">Transport</keyword>
<dbReference type="PANTHER" id="PTHR13146">
    <property type="match status" value="1"/>
</dbReference>
<protein>
    <recommendedName>
        <fullName evidence="11">EamA domain-containing protein</fullName>
    </recommendedName>
</protein>
<keyword evidence="5 8" id="KW-1133">Transmembrane helix</keyword>
<feature type="transmembrane region" description="Helical" evidence="8">
    <location>
        <begin position="45"/>
        <end position="67"/>
    </location>
</feature>
<evidence type="ECO:0000313" key="10">
    <source>
        <dbReference type="Proteomes" id="UP001303046"/>
    </source>
</evidence>
<comment type="similarity">
    <text evidence="2">Belongs to the CRT-like transporter family.</text>
</comment>
<feature type="transmembrane region" description="Helical" evidence="8">
    <location>
        <begin position="150"/>
        <end position="169"/>
    </location>
</feature>
<accession>A0ABR1DQ38</accession>
<dbReference type="SUPFAM" id="SSF103481">
    <property type="entry name" value="Multidrug resistance efflux transporter EmrE"/>
    <property type="match status" value="1"/>
</dbReference>
<sequence length="414" mass="45979">MGGKSKWFPVAMSVLMVITGSLNTIFAKWTDLIEADGVPFNHPFLQALCMFFGMLLCLGAYFVNYGCRKYNWKRNKSGGGQLAEEPRFPRFNPFVFLLPAICDIISTSLLYIGLNLTTASSYQMLQGALIVCTGLLSIFMVNARIQGYKWLGMLLVVLGLVVIGVTDIYCGESTEQKDGVIVGNFLCVISQVAVALQLVLEQKYLLRYDVEPLFAVGLEGVYGFILLIVSLVPLYYIHVPSTFSTNPLGRLEDIIYAWDQICTEPIIAVALTGTIISIAFFNFAGISVTKELSATTRTVIDSVRTVIIWGVSIPLFHEKFIPFQIIGFMLLILGMCIHNDIIVGPWYRRTLMPSVYNKYPGRCAVCCFAFWDVEREGGEHKSEAEDDTVAPVTNGCPETPEEMSYSEIKDQAAS</sequence>
<dbReference type="PANTHER" id="PTHR13146:SF0">
    <property type="entry name" value="SOLUTE CARRIER FAMILY 35 MEMBER F6"/>
    <property type="match status" value="1"/>
</dbReference>
<evidence type="ECO:0000256" key="2">
    <source>
        <dbReference type="ARBA" id="ARBA00006690"/>
    </source>
</evidence>
<proteinExistence type="inferred from homology"/>
<feature type="transmembrane region" description="Helical" evidence="8">
    <location>
        <begin position="94"/>
        <end position="112"/>
    </location>
</feature>
<keyword evidence="10" id="KW-1185">Reference proteome</keyword>
<name>A0ABR1DQ38_NECAM</name>
<dbReference type="InterPro" id="IPR012404">
    <property type="entry name" value="UCP036436"/>
</dbReference>
<dbReference type="Proteomes" id="UP001303046">
    <property type="component" value="Unassembled WGS sequence"/>
</dbReference>
<dbReference type="InterPro" id="IPR013936">
    <property type="entry name" value="CRT-like"/>
</dbReference>
<reference evidence="9 10" key="1">
    <citation type="submission" date="2023-08" db="EMBL/GenBank/DDBJ databases">
        <title>A Necator americanus chromosomal reference genome.</title>
        <authorList>
            <person name="Ilik V."/>
            <person name="Petrzelkova K.J."/>
            <person name="Pardy F."/>
            <person name="Fuh T."/>
            <person name="Niatou-Singa F.S."/>
            <person name="Gouil Q."/>
            <person name="Baker L."/>
            <person name="Ritchie M.E."/>
            <person name="Jex A.R."/>
            <person name="Gazzola D."/>
            <person name="Li H."/>
            <person name="Toshio Fujiwara R."/>
            <person name="Zhan B."/>
            <person name="Aroian R.V."/>
            <person name="Pafco B."/>
            <person name="Schwarz E.M."/>
        </authorList>
    </citation>
    <scope>NUCLEOTIDE SEQUENCE [LARGE SCALE GENOMIC DNA]</scope>
    <source>
        <strain evidence="9 10">Aroian</strain>
        <tissue evidence="9">Whole animal</tissue>
    </source>
</reference>
<evidence type="ECO:0000256" key="8">
    <source>
        <dbReference type="SAM" id="Phobius"/>
    </source>
</evidence>
<keyword evidence="6 8" id="KW-0472">Membrane</keyword>
<feature type="transmembrane region" description="Helical" evidence="8">
    <location>
        <begin position="323"/>
        <end position="343"/>
    </location>
</feature>
<feature type="transmembrane region" description="Helical" evidence="8">
    <location>
        <begin position="266"/>
        <end position="286"/>
    </location>
</feature>